<keyword evidence="1" id="KW-0812">Transmembrane</keyword>
<evidence type="ECO:0000313" key="3">
    <source>
        <dbReference type="Proteomes" id="UP000001191"/>
    </source>
</evidence>
<protein>
    <submittedName>
        <fullName evidence="2">Uncharacterized protein</fullName>
    </submittedName>
</protein>
<evidence type="ECO:0000256" key="1">
    <source>
        <dbReference type="SAM" id="Phobius"/>
    </source>
</evidence>
<accession>B2IYB1</accession>
<evidence type="ECO:0000313" key="2">
    <source>
        <dbReference type="EMBL" id="ACC84710.1"/>
    </source>
</evidence>
<dbReference type="AlphaFoldDB" id="B2IYB1"/>
<name>B2IYB1_NOSP7</name>
<keyword evidence="1" id="KW-1133">Transmembrane helix</keyword>
<dbReference type="RefSeq" id="WP_012412648.1">
    <property type="nucleotide sequence ID" value="NC_010628.1"/>
</dbReference>
<gene>
    <name evidence="2" type="ordered locus">Npun_F6441</name>
</gene>
<dbReference type="HOGENOM" id="CLU_071817_0_0_3"/>
<dbReference type="EMBL" id="CP001037">
    <property type="protein sequence ID" value="ACC84710.1"/>
    <property type="molecule type" value="Genomic_DNA"/>
</dbReference>
<keyword evidence="1" id="KW-0472">Membrane</keyword>
<keyword evidence="3" id="KW-1185">Reference proteome</keyword>
<dbReference type="KEGG" id="npu:Npun_F6441"/>
<feature type="transmembrane region" description="Helical" evidence="1">
    <location>
        <begin position="244"/>
        <end position="266"/>
    </location>
</feature>
<dbReference type="EnsemblBacteria" id="ACC84710">
    <property type="protein sequence ID" value="ACC84710"/>
    <property type="gene ID" value="Npun_F6441"/>
</dbReference>
<reference evidence="2 3" key="2">
    <citation type="journal article" date="2013" name="Plant Physiol.">
        <title>A Nostoc punctiforme Sugar Transporter Necessary to Establish a Cyanobacterium-Plant Symbiosis.</title>
        <authorList>
            <person name="Ekman M."/>
            <person name="Picossi S."/>
            <person name="Campbell E.L."/>
            <person name="Meeks J.C."/>
            <person name="Flores E."/>
        </authorList>
    </citation>
    <scope>NUCLEOTIDE SEQUENCE [LARGE SCALE GENOMIC DNA]</scope>
    <source>
        <strain evidence="3">ATCC 29133 / PCC 73102</strain>
    </source>
</reference>
<dbReference type="eggNOG" id="ENOG502ZC6A">
    <property type="taxonomic scope" value="Bacteria"/>
</dbReference>
<dbReference type="Proteomes" id="UP000001191">
    <property type="component" value="Chromosome"/>
</dbReference>
<organism evidence="2 3">
    <name type="scientific">Nostoc punctiforme (strain ATCC 29133 / PCC 73102)</name>
    <dbReference type="NCBI Taxonomy" id="63737"/>
    <lineage>
        <taxon>Bacteria</taxon>
        <taxon>Bacillati</taxon>
        <taxon>Cyanobacteriota</taxon>
        <taxon>Cyanophyceae</taxon>
        <taxon>Nostocales</taxon>
        <taxon>Nostocaceae</taxon>
        <taxon>Nostoc</taxon>
    </lineage>
</organism>
<sequence>MGQAWNNVQKHRQAKGKFYELMSKADDVIVIHYSCESFYDRPDGSSPRITSIAVRNLESGQTTSFSIHQVAERKGFSAIALEQHYDELEKLMLDEFYNYVRRHASHIWLHWNMRDINYGFPAIAHRYKVLQGEPEEISESKLVDLSRLLIAIYGISYIQHPRLNSLVEKNSITYRDFLDGKGEADAFINKEYVRLHQSTLRKVDVLANIVERTANGSLKTNSSSKDIYGNYFTALIELIKENPVISGVLGLISFVSAVIGIISVFIK</sequence>
<dbReference type="OrthoDB" id="7889003at2"/>
<proteinExistence type="predicted"/>
<reference evidence="3" key="1">
    <citation type="submission" date="2008-04" db="EMBL/GenBank/DDBJ databases">
        <title>Complete sequence of chromosome of Nostoc punctiforme ATCC 29133.</title>
        <authorList>
            <consortium name="US DOE Joint Genome Institute"/>
            <person name="Copeland A."/>
            <person name="Lucas S."/>
            <person name="Lapidus A."/>
            <person name="Glavina del Rio T."/>
            <person name="Dalin E."/>
            <person name="Tice H."/>
            <person name="Pitluck S."/>
            <person name="Chain P."/>
            <person name="Malfatti S."/>
            <person name="Shin M."/>
            <person name="Vergez L."/>
            <person name="Schmutz J."/>
            <person name="Larimer F."/>
            <person name="Land M."/>
            <person name="Hauser L."/>
            <person name="Kyrpides N."/>
            <person name="Kim E."/>
            <person name="Meeks J.C."/>
            <person name="Elhai J."/>
            <person name="Campbell E.L."/>
            <person name="Thiel T."/>
            <person name="Longmire J."/>
            <person name="Potts M."/>
            <person name="Atlas R."/>
        </authorList>
    </citation>
    <scope>NUCLEOTIDE SEQUENCE [LARGE SCALE GENOMIC DNA]</scope>
    <source>
        <strain evidence="3">ATCC 29133 / PCC 73102</strain>
    </source>
</reference>